<dbReference type="Gene3D" id="3.90.470.10">
    <property type="entry name" value="Ribosomal protein L22/L17"/>
    <property type="match status" value="1"/>
</dbReference>
<keyword evidence="2 7" id="KW-0699">rRNA-binding</keyword>
<keyword evidence="3 7" id="KW-0694">RNA-binding</keyword>
<sequence>MAETQTTKKGSKRVRTPVPARRSKPNRPALPAPGPHASLSFLRVAPRKVRLVAEGLRGMPVGDALATLKYTPQAAAKPLAKLLRSAVANAEQKGGRVDVDALFVKTLTVDQGPKMRRFMARAMGRAYRVEKKTSHVYVELGTAARG</sequence>
<dbReference type="InterPro" id="IPR005727">
    <property type="entry name" value="Ribosomal_uL22_bac/chlpt-type"/>
</dbReference>
<dbReference type="PANTHER" id="PTHR13501">
    <property type="entry name" value="CHLOROPLAST 50S RIBOSOMAL PROTEIN L22-RELATED"/>
    <property type="match status" value="1"/>
</dbReference>
<protein>
    <recommendedName>
        <fullName evidence="6 7">Large ribosomal subunit protein uL22</fullName>
    </recommendedName>
</protein>
<dbReference type="Pfam" id="PF00237">
    <property type="entry name" value="Ribosomal_L22"/>
    <property type="match status" value="1"/>
</dbReference>
<proteinExistence type="inferred from homology"/>
<comment type="subunit">
    <text evidence="7 9">Part of the 50S ribosomal subunit.</text>
</comment>
<evidence type="ECO:0000256" key="1">
    <source>
        <dbReference type="ARBA" id="ARBA00009451"/>
    </source>
</evidence>
<feature type="compositionally biased region" description="Basic residues" evidence="11">
    <location>
        <begin position="9"/>
        <end position="25"/>
    </location>
</feature>
<keyword evidence="4 7" id="KW-0689">Ribosomal protein</keyword>
<dbReference type="InterPro" id="IPR047867">
    <property type="entry name" value="Ribosomal_uL22_bac/org-type"/>
</dbReference>
<keyword evidence="13" id="KW-1185">Reference proteome</keyword>
<evidence type="ECO:0000256" key="8">
    <source>
        <dbReference type="RuleBase" id="RU004005"/>
    </source>
</evidence>
<dbReference type="PROSITE" id="PS00464">
    <property type="entry name" value="RIBOSOMAL_L22"/>
    <property type="match status" value="1"/>
</dbReference>
<dbReference type="Proteomes" id="UP001162891">
    <property type="component" value="Chromosome"/>
</dbReference>
<evidence type="ECO:0000256" key="3">
    <source>
        <dbReference type="ARBA" id="ARBA00022884"/>
    </source>
</evidence>
<evidence type="ECO:0000256" key="10">
    <source>
        <dbReference type="RuleBase" id="RU004008"/>
    </source>
</evidence>
<evidence type="ECO:0000313" key="13">
    <source>
        <dbReference type="Proteomes" id="UP001162891"/>
    </source>
</evidence>
<comment type="similarity">
    <text evidence="1 7 8">Belongs to the universal ribosomal protein uL22 family.</text>
</comment>
<dbReference type="PANTHER" id="PTHR13501:SF8">
    <property type="entry name" value="LARGE RIBOSOMAL SUBUNIT PROTEIN UL22M"/>
    <property type="match status" value="1"/>
</dbReference>
<dbReference type="InterPro" id="IPR036394">
    <property type="entry name" value="Ribosomal_uL22_sf"/>
</dbReference>
<dbReference type="CDD" id="cd00336">
    <property type="entry name" value="Ribosomal_L22"/>
    <property type="match status" value="1"/>
</dbReference>
<gene>
    <name evidence="7" type="primary">rplV</name>
    <name evidence="12" type="ORF">AMOR_57630</name>
</gene>
<dbReference type="NCBIfam" id="TIGR01044">
    <property type="entry name" value="rplV_bact"/>
    <property type="match status" value="1"/>
</dbReference>
<evidence type="ECO:0000256" key="11">
    <source>
        <dbReference type="SAM" id="MobiDB-lite"/>
    </source>
</evidence>
<evidence type="ECO:0000256" key="7">
    <source>
        <dbReference type="HAMAP-Rule" id="MF_01331"/>
    </source>
</evidence>
<reference evidence="13" key="1">
    <citation type="journal article" date="2022" name="Int. J. Syst. Evol. Microbiol.">
        <title>Anaeromyxobacter oryzae sp. nov., Anaeromyxobacter diazotrophicus sp. nov. and Anaeromyxobacter paludicola sp. nov., isolated from paddy soils.</title>
        <authorList>
            <person name="Itoh H."/>
            <person name="Xu Z."/>
            <person name="Mise K."/>
            <person name="Masuda Y."/>
            <person name="Ushijima N."/>
            <person name="Hayakawa C."/>
            <person name="Shiratori Y."/>
            <person name="Senoo K."/>
        </authorList>
    </citation>
    <scope>NUCLEOTIDE SEQUENCE [LARGE SCALE GENOMIC DNA]</scope>
    <source>
        <strain evidence="13">Red232</strain>
    </source>
</reference>
<dbReference type="EMBL" id="AP025591">
    <property type="protein sequence ID" value="BDG06767.1"/>
    <property type="molecule type" value="Genomic_DNA"/>
</dbReference>
<organism evidence="12 13">
    <name type="scientific">Anaeromyxobacter oryzae</name>
    <dbReference type="NCBI Taxonomy" id="2918170"/>
    <lineage>
        <taxon>Bacteria</taxon>
        <taxon>Pseudomonadati</taxon>
        <taxon>Myxococcota</taxon>
        <taxon>Myxococcia</taxon>
        <taxon>Myxococcales</taxon>
        <taxon>Cystobacterineae</taxon>
        <taxon>Anaeromyxobacteraceae</taxon>
        <taxon>Anaeromyxobacter</taxon>
    </lineage>
</organism>
<feature type="region of interest" description="Disordered" evidence="11">
    <location>
        <begin position="1"/>
        <end position="36"/>
    </location>
</feature>
<evidence type="ECO:0000256" key="6">
    <source>
        <dbReference type="ARBA" id="ARBA00035207"/>
    </source>
</evidence>
<evidence type="ECO:0000256" key="2">
    <source>
        <dbReference type="ARBA" id="ARBA00022730"/>
    </source>
</evidence>
<keyword evidence="5 7" id="KW-0687">Ribonucleoprotein</keyword>
<comment type="function">
    <text evidence="7">The globular domain of the protein is located near the polypeptide exit tunnel on the outside of the subunit, while an extended beta-hairpin is found that lines the wall of the exit tunnel in the center of the 70S ribosome.</text>
</comment>
<accession>A0ABM7X4M8</accession>
<comment type="function">
    <text evidence="7 10">This protein binds specifically to 23S rRNA; its binding is stimulated by other ribosomal proteins, e.g., L4, L17, and L20. It is important during the early stages of 50S assembly. It makes multiple contacts with different domains of the 23S rRNA in the assembled 50S subunit and ribosome.</text>
</comment>
<dbReference type="HAMAP" id="MF_01331_B">
    <property type="entry name" value="Ribosomal_uL22_B"/>
    <property type="match status" value="1"/>
</dbReference>
<name>A0ABM7X4M8_9BACT</name>
<dbReference type="InterPro" id="IPR018260">
    <property type="entry name" value="Ribosomal_uL22_CS"/>
</dbReference>
<evidence type="ECO:0000256" key="9">
    <source>
        <dbReference type="RuleBase" id="RU004006"/>
    </source>
</evidence>
<dbReference type="InterPro" id="IPR001063">
    <property type="entry name" value="Ribosomal_uL22"/>
</dbReference>
<evidence type="ECO:0000256" key="5">
    <source>
        <dbReference type="ARBA" id="ARBA00023274"/>
    </source>
</evidence>
<evidence type="ECO:0000313" key="12">
    <source>
        <dbReference type="EMBL" id="BDG06767.1"/>
    </source>
</evidence>
<dbReference type="RefSeq" id="WP_248357243.1">
    <property type="nucleotide sequence ID" value="NZ_AP025591.1"/>
</dbReference>
<evidence type="ECO:0000256" key="4">
    <source>
        <dbReference type="ARBA" id="ARBA00022980"/>
    </source>
</evidence>
<dbReference type="SUPFAM" id="SSF54843">
    <property type="entry name" value="Ribosomal protein L22"/>
    <property type="match status" value="1"/>
</dbReference>